<dbReference type="InterPro" id="IPR053145">
    <property type="entry name" value="AB_hydrolase_Est10"/>
</dbReference>
<dbReference type="PANTHER" id="PTHR43265">
    <property type="entry name" value="ESTERASE ESTD"/>
    <property type="match status" value="1"/>
</dbReference>
<dbReference type="Pfam" id="PF02129">
    <property type="entry name" value="Peptidase_S15"/>
    <property type="match status" value="1"/>
</dbReference>
<dbReference type="SUPFAM" id="SSF53474">
    <property type="entry name" value="alpha/beta-Hydrolases"/>
    <property type="match status" value="1"/>
</dbReference>
<dbReference type="Gene3D" id="3.40.50.1820">
    <property type="entry name" value="alpha/beta hydrolase"/>
    <property type="match status" value="1"/>
</dbReference>
<gene>
    <name evidence="2" type="ORF">FNL38_1021184</name>
</gene>
<evidence type="ECO:0000259" key="1">
    <source>
        <dbReference type="Pfam" id="PF02129"/>
    </source>
</evidence>
<dbReference type="GO" id="GO:0052689">
    <property type="term" value="F:carboxylic ester hydrolase activity"/>
    <property type="evidence" value="ECO:0007669"/>
    <property type="project" value="TreeGrafter"/>
</dbReference>
<name>A0A652YVE3_NOCGL</name>
<feature type="domain" description="Xaa-Pro dipeptidyl-peptidase-like" evidence="1">
    <location>
        <begin position="91"/>
        <end position="300"/>
    </location>
</feature>
<protein>
    <recommendedName>
        <fullName evidence="1">Xaa-Pro dipeptidyl-peptidase-like domain-containing protein</fullName>
    </recommendedName>
</protein>
<accession>A0A652YVE3</accession>
<comment type="caution">
    <text evidence="2">The sequence shown here is derived from an EMBL/GenBank/DDBJ whole genome shotgun (WGS) entry which is preliminary data.</text>
</comment>
<proteinExistence type="predicted"/>
<dbReference type="EMBL" id="VNIQ01000002">
    <property type="protein sequence ID" value="TYQ07040.1"/>
    <property type="molecule type" value="Genomic_DNA"/>
</dbReference>
<dbReference type="AlphaFoldDB" id="A0A652YVE3"/>
<dbReference type="InterPro" id="IPR000383">
    <property type="entry name" value="Xaa-Pro-like_dom"/>
</dbReference>
<dbReference type="InterPro" id="IPR029058">
    <property type="entry name" value="AB_hydrolase_fold"/>
</dbReference>
<sequence length="350" mass="38255">MAVQSVSERTNIPRLRRWVITSLGVVVLLIIGLVGWTLYQDTYDIREEKVTITGGLVPLQGVLALPDRGDGPFGLVVFVHGDGPIDATHETFYRPFWESFAQAGYASLSWDKPGVNGAPGNWLDQSMDDRAAETEAAIEWARGRSDIDPARIGLWGASQAGWVMPKVVNLDSDIAFVIAVGPAINWLEQGEFNTRAELSERNASAGEFGKARADRAKNLEQLARDASFDDLVVSGEADGLTEDRWNFIRKNYRSDARADLETVDVPVLLILGGHDVNVDVADTESVYRELLDSPGQLVVKKYPEATHSLVEKNLEDSELMSTLVAVLAPRSLFAPGYLADQTAFLAGIQG</sequence>
<reference evidence="2" key="1">
    <citation type="submission" date="2019-07" db="EMBL/GenBank/DDBJ databases">
        <title>Genomic Encyclopedia of Type Strains, Phase IV (KMG-IV): sequencing the most valuable type-strain genomes for metagenomic binning, comparative biology and taxonomic classification.</title>
        <authorList>
            <person name="Goeker M."/>
        </authorList>
    </citation>
    <scope>NUCLEOTIDE SEQUENCE</scope>
    <source>
        <strain evidence="2">DSM 44596</strain>
    </source>
</reference>
<evidence type="ECO:0000313" key="2">
    <source>
        <dbReference type="EMBL" id="TYQ07040.1"/>
    </source>
</evidence>
<dbReference type="PANTHER" id="PTHR43265:SF1">
    <property type="entry name" value="ESTERASE ESTD"/>
    <property type="match status" value="1"/>
</dbReference>
<organism evidence="2">
    <name type="scientific">Nocardia globerula</name>
    <dbReference type="NCBI Taxonomy" id="1818"/>
    <lineage>
        <taxon>Bacteria</taxon>
        <taxon>Bacillati</taxon>
        <taxon>Actinomycetota</taxon>
        <taxon>Actinomycetes</taxon>
        <taxon>Mycobacteriales</taxon>
        <taxon>Nocardiaceae</taxon>
        <taxon>Nocardia</taxon>
    </lineage>
</organism>